<dbReference type="RefSeq" id="WP_005855920.1">
    <property type="nucleotide sequence ID" value="NZ_AAYA01000002.1"/>
</dbReference>
<dbReference type="Proteomes" id="UP000005713">
    <property type="component" value="Unassembled WGS sequence"/>
</dbReference>
<organism evidence="1 2">
    <name type="scientific">Sagittula stellata (strain ATCC 700073 / DSM 11524 / E-37)</name>
    <dbReference type="NCBI Taxonomy" id="388399"/>
    <lineage>
        <taxon>Bacteria</taxon>
        <taxon>Pseudomonadati</taxon>
        <taxon>Pseudomonadota</taxon>
        <taxon>Alphaproteobacteria</taxon>
        <taxon>Rhodobacterales</taxon>
        <taxon>Roseobacteraceae</taxon>
        <taxon>Sagittula</taxon>
    </lineage>
</organism>
<dbReference type="EMBL" id="AAYA01000002">
    <property type="protein sequence ID" value="EBA09735.1"/>
    <property type="molecule type" value="Genomic_DNA"/>
</dbReference>
<dbReference type="AlphaFoldDB" id="A3JZ32"/>
<reference evidence="1 2" key="1">
    <citation type="submission" date="2006-06" db="EMBL/GenBank/DDBJ databases">
        <authorList>
            <person name="Moran M.A."/>
            <person name="Ferriera S."/>
            <person name="Johnson J."/>
            <person name="Kravitz S."/>
            <person name="Beeson K."/>
            <person name="Sutton G."/>
            <person name="Rogers Y.-H."/>
            <person name="Friedman R."/>
            <person name="Frazier M."/>
            <person name="Venter J.C."/>
        </authorList>
    </citation>
    <scope>NUCLEOTIDE SEQUENCE [LARGE SCALE GENOMIC DNA]</scope>
    <source>
        <strain evidence="1 2">E-37</strain>
    </source>
</reference>
<proteinExistence type="predicted"/>
<gene>
    <name evidence="1" type="ORF">SSE37_08003</name>
</gene>
<dbReference type="OrthoDB" id="7867928at2"/>
<comment type="caution">
    <text evidence="1">The sequence shown here is derived from an EMBL/GenBank/DDBJ whole genome shotgun (WGS) entry which is preliminary data.</text>
</comment>
<evidence type="ECO:0000313" key="1">
    <source>
        <dbReference type="EMBL" id="EBA09735.1"/>
    </source>
</evidence>
<keyword evidence="2" id="KW-1185">Reference proteome</keyword>
<sequence length="80" mass="8474">MADEIEILGLGPHGLHLSLGPVTALAPKSLLEREMGTVTEARAMEWAAAQKTELEGALTTLINGGTPQAPFDEMTLETET</sequence>
<evidence type="ECO:0000313" key="2">
    <source>
        <dbReference type="Proteomes" id="UP000005713"/>
    </source>
</evidence>
<protein>
    <submittedName>
        <fullName evidence="1">Branched-chain alpha-keto acid dehydrogenase E2 subunit</fullName>
    </submittedName>
</protein>
<accession>A3JZ32</accession>
<name>A3JZ32_SAGS3</name>